<dbReference type="EMBL" id="JACBYQ010000002">
    <property type="protein sequence ID" value="NYE96091.1"/>
    <property type="molecule type" value="Genomic_DNA"/>
</dbReference>
<feature type="transmembrane region" description="Helical" evidence="6">
    <location>
        <begin position="40"/>
        <end position="65"/>
    </location>
</feature>
<feature type="transmembrane region" description="Helical" evidence="6">
    <location>
        <begin position="259"/>
        <end position="278"/>
    </location>
</feature>
<feature type="transmembrane region" description="Helical" evidence="6">
    <location>
        <begin position="311"/>
        <end position="332"/>
    </location>
</feature>
<protein>
    <submittedName>
        <fullName evidence="7">PiT family inorganic phosphate transporter</fullName>
    </submittedName>
</protein>
<comment type="subcellular location">
    <subcellularLocation>
        <location evidence="1">Membrane</location>
        <topology evidence="1">Multi-pass membrane protein</topology>
    </subcellularLocation>
</comment>
<dbReference type="Pfam" id="PF01384">
    <property type="entry name" value="PHO4"/>
    <property type="match status" value="1"/>
</dbReference>
<evidence type="ECO:0000256" key="3">
    <source>
        <dbReference type="ARBA" id="ARBA00022692"/>
    </source>
</evidence>
<evidence type="ECO:0000256" key="4">
    <source>
        <dbReference type="ARBA" id="ARBA00022989"/>
    </source>
</evidence>
<reference evidence="7 8" key="1">
    <citation type="submission" date="2020-07" db="EMBL/GenBank/DDBJ databases">
        <title>Sequencing the genomes of 1000 actinobacteria strains.</title>
        <authorList>
            <person name="Klenk H.-P."/>
        </authorList>
    </citation>
    <scope>NUCLEOTIDE SEQUENCE [LARGE SCALE GENOMIC DNA]</scope>
    <source>
        <strain evidence="7 8">DSM 102047</strain>
    </source>
</reference>
<evidence type="ECO:0000313" key="7">
    <source>
        <dbReference type="EMBL" id="NYE96091.1"/>
    </source>
</evidence>
<evidence type="ECO:0000256" key="2">
    <source>
        <dbReference type="ARBA" id="ARBA00022448"/>
    </source>
</evidence>
<feature type="transmembrane region" description="Helical" evidence="6">
    <location>
        <begin position="134"/>
        <end position="158"/>
    </location>
</feature>
<keyword evidence="8" id="KW-1185">Reference proteome</keyword>
<dbReference type="PANTHER" id="PTHR11101">
    <property type="entry name" value="PHOSPHATE TRANSPORTER"/>
    <property type="match status" value="1"/>
</dbReference>
<accession>A0A7Y9LUZ9</accession>
<dbReference type="GO" id="GO:0016020">
    <property type="term" value="C:membrane"/>
    <property type="evidence" value="ECO:0007669"/>
    <property type="project" value="UniProtKB-SubCell"/>
</dbReference>
<name>A0A7Y9LUZ9_9MICC</name>
<evidence type="ECO:0000256" key="5">
    <source>
        <dbReference type="ARBA" id="ARBA00023136"/>
    </source>
</evidence>
<keyword evidence="2" id="KW-0813">Transport</keyword>
<dbReference type="AlphaFoldDB" id="A0A7Y9LUZ9"/>
<dbReference type="Proteomes" id="UP000521748">
    <property type="component" value="Unassembled WGS sequence"/>
</dbReference>
<evidence type="ECO:0000313" key="8">
    <source>
        <dbReference type="Proteomes" id="UP000521748"/>
    </source>
</evidence>
<feature type="transmembrane region" description="Helical" evidence="6">
    <location>
        <begin position="77"/>
        <end position="99"/>
    </location>
</feature>
<dbReference type="GO" id="GO:0005315">
    <property type="term" value="F:phosphate transmembrane transporter activity"/>
    <property type="evidence" value="ECO:0007669"/>
    <property type="project" value="InterPro"/>
</dbReference>
<feature type="transmembrane region" description="Helical" evidence="6">
    <location>
        <begin position="220"/>
        <end position="238"/>
    </location>
</feature>
<dbReference type="InterPro" id="IPR001204">
    <property type="entry name" value="Phos_transporter"/>
</dbReference>
<sequence length="336" mass="34955">MLLVFFVLVCFFAAAFTVLNGLRDAASAIAVTVRTRALTPTVAVLLAALFNLVGVLLSGTFALSLQDNLFSLHPDTGGLAILLAALVSALLWGLHQWWIGYPSSSTHALIGGIAGASLAAVIKGSPPLDGLGSTVLNLVVLPLLISPLIAFGLSYLLVFPIAWLSRYAQPNNIDQRFRRAQSVAASAVAFGHGLQDGSRIVALMLFALAALGASDPGASVWWLVLVVGVLMTAGTLIGGWRIGYTLAHRLVRVDPMRGLVAQSVSAAMLFAGGFGFQLPLATTQLTTAAVVGAGINQRFSVSNVPLGGKIALFWLLTPVACALLGGVFYLALSPLL</sequence>
<evidence type="ECO:0000256" key="6">
    <source>
        <dbReference type="SAM" id="Phobius"/>
    </source>
</evidence>
<feature type="transmembrane region" description="Helical" evidence="6">
    <location>
        <begin position="105"/>
        <end position="122"/>
    </location>
</feature>
<dbReference type="GO" id="GO:0035435">
    <property type="term" value="P:phosphate ion transmembrane transport"/>
    <property type="evidence" value="ECO:0007669"/>
    <property type="project" value="TreeGrafter"/>
</dbReference>
<comment type="caution">
    <text evidence="7">The sequence shown here is derived from an EMBL/GenBank/DDBJ whole genome shotgun (WGS) entry which is preliminary data.</text>
</comment>
<gene>
    <name evidence="7" type="ORF">FHU41_002341</name>
</gene>
<dbReference type="PANTHER" id="PTHR11101:SF80">
    <property type="entry name" value="PHOSPHATE TRANSPORTER"/>
    <property type="match status" value="1"/>
</dbReference>
<keyword evidence="5 6" id="KW-0472">Membrane</keyword>
<evidence type="ECO:0000256" key="1">
    <source>
        <dbReference type="ARBA" id="ARBA00004141"/>
    </source>
</evidence>
<dbReference type="RefSeq" id="WP_179389797.1">
    <property type="nucleotide sequence ID" value="NZ_JACBYQ010000002.1"/>
</dbReference>
<keyword evidence="3 6" id="KW-0812">Transmembrane</keyword>
<organism evidence="7 8">
    <name type="scientific">Psychromicrobium silvestre</name>
    <dbReference type="NCBI Taxonomy" id="1645614"/>
    <lineage>
        <taxon>Bacteria</taxon>
        <taxon>Bacillati</taxon>
        <taxon>Actinomycetota</taxon>
        <taxon>Actinomycetes</taxon>
        <taxon>Micrococcales</taxon>
        <taxon>Micrococcaceae</taxon>
        <taxon>Psychromicrobium</taxon>
    </lineage>
</organism>
<keyword evidence="4 6" id="KW-1133">Transmembrane helix</keyword>
<proteinExistence type="predicted"/>